<evidence type="ECO:0000313" key="8">
    <source>
        <dbReference type="Proteomes" id="UP000789803"/>
    </source>
</evidence>
<gene>
    <name evidence="7" type="primary">oadG</name>
    <name evidence="7" type="ORF">LMG7974_01473</name>
</gene>
<dbReference type="InterPro" id="IPR005899">
    <property type="entry name" value="Na_pump_deCOase"/>
</dbReference>
<keyword evidence="5 6" id="KW-0472">Membrane</keyword>
<dbReference type="Pfam" id="PF04277">
    <property type="entry name" value="OAD_gamma"/>
    <property type="match status" value="1"/>
</dbReference>
<evidence type="ECO:0000256" key="2">
    <source>
        <dbReference type="ARBA" id="ARBA00022475"/>
    </source>
</evidence>
<keyword evidence="3 6" id="KW-0812">Transmembrane</keyword>
<keyword evidence="4 6" id="KW-1133">Transmembrane helix</keyword>
<accession>A0ABN7KA76</accession>
<evidence type="ECO:0000256" key="4">
    <source>
        <dbReference type="ARBA" id="ARBA00022989"/>
    </source>
</evidence>
<reference evidence="7 8" key="1">
    <citation type="submission" date="2020-11" db="EMBL/GenBank/DDBJ databases">
        <authorList>
            <person name="Peeters C."/>
        </authorList>
    </citation>
    <scope>NUCLEOTIDE SEQUENCE [LARGE SCALE GENOMIC DNA]</scope>
    <source>
        <strain evidence="7 8">LMG 7974</strain>
    </source>
</reference>
<protein>
    <submittedName>
        <fullName evidence="7">Oxaloacetate decarboxylase gamma chain</fullName>
    </submittedName>
</protein>
<comment type="caution">
    <text evidence="7">The sequence shown here is derived from an EMBL/GenBank/DDBJ whole genome shotgun (WGS) entry which is preliminary data.</text>
</comment>
<keyword evidence="8" id="KW-1185">Reference proteome</keyword>
<name>A0ABN7KA76_9BACT</name>
<dbReference type="RefSeq" id="WP_229933261.1">
    <property type="nucleotide sequence ID" value="NZ_CAJHOF010000015.1"/>
</dbReference>
<keyword evidence="2" id="KW-1003">Cell membrane</keyword>
<feature type="transmembrane region" description="Helical" evidence="6">
    <location>
        <begin position="12"/>
        <end position="29"/>
    </location>
</feature>
<comment type="subcellular location">
    <subcellularLocation>
        <location evidence="1">Cell membrane</location>
    </subcellularLocation>
</comment>
<evidence type="ECO:0000256" key="3">
    <source>
        <dbReference type="ARBA" id="ARBA00022692"/>
    </source>
</evidence>
<evidence type="ECO:0000256" key="6">
    <source>
        <dbReference type="SAM" id="Phobius"/>
    </source>
</evidence>
<organism evidence="7 8">
    <name type="scientific">Campylobacter majalis</name>
    <dbReference type="NCBI Taxonomy" id="2790656"/>
    <lineage>
        <taxon>Bacteria</taxon>
        <taxon>Pseudomonadati</taxon>
        <taxon>Campylobacterota</taxon>
        <taxon>Epsilonproteobacteria</taxon>
        <taxon>Campylobacterales</taxon>
        <taxon>Campylobacteraceae</taxon>
        <taxon>Campylobacter</taxon>
    </lineage>
</organism>
<proteinExistence type="predicted"/>
<dbReference type="Proteomes" id="UP000789803">
    <property type="component" value="Unassembled WGS sequence"/>
</dbReference>
<dbReference type="EMBL" id="CAJHOF010000015">
    <property type="protein sequence ID" value="CAD7289355.1"/>
    <property type="molecule type" value="Genomic_DNA"/>
</dbReference>
<sequence length="81" mass="8917">MDLVSEGLSFTLLGMSCVFLFLTLMVFVLKIQGIILEKFSNAGINLSEDLPCTNQICQSTNDTELLAAISVAIIRYKKSKI</sequence>
<evidence type="ECO:0000256" key="5">
    <source>
        <dbReference type="ARBA" id="ARBA00023136"/>
    </source>
</evidence>
<evidence type="ECO:0000313" key="7">
    <source>
        <dbReference type="EMBL" id="CAD7289355.1"/>
    </source>
</evidence>
<evidence type="ECO:0000256" key="1">
    <source>
        <dbReference type="ARBA" id="ARBA00004236"/>
    </source>
</evidence>